<name>A0A918I223_9ACTN</name>
<feature type="compositionally biased region" description="Basic residues" evidence="1">
    <location>
        <begin position="52"/>
        <end position="61"/>
    </location>
</feature>
<sequence>MTAEWVEPCLWSDDPEQLAAELDAAERAFLDLHGLPADGNPDRYPLIDHGRSPARRHVPHHRPIDDVLEDL</sequence>
<dbReference type="Proteomes" id="UP000636661">
    <property type="component" value="Unassembled WGS sequence"/>
</dbReference>
<dbReference type="RefSeq" id="WP_189552899.1">
    <property type="nucleotide sequence ID" value="NZ_BMTP01000012.1"/>
</dbReference>
<reference evidence="2" key="2">
    <citation type="submission" date="2020-09" db="EMBL/GenBank/DDBJ databases">
        <authorList>
            <person name="Sun Q."/>
            <person name="Ohkuma M."/>
        </authorList>
    </citation>
    <scope>NUCLEOTIDE SEQUENCE</scope>
    <source>
        <strain evidence="2">JCM 4391</strain>
    </source>
</reference>
<keyword evidence="3" id="KW-1185">Reference proteome</keyword>
<gene>
    <name evidence="2" type="ORF">GCM10010274_46540</name>
</gene>
<evidence type="ECO:0000256" key="1">
    <source>
        <dbReference type="SAM" id="MobiDB-lite"/>
    </source>
</evidence>
<protein>
    <submittedName>
        <fullName evidence="2">Uncharacterized protein</fullName>
    </submittedName>
</protein>
<feature type="region of interest" description="Disordered" evidence="1">
    <location>
        <begin position="40"/>
        <end position="71"/>
    </location>
</feature>
<proteinExistence type="predicted"/>
<organism evidence="2 3">
    <name type="scientific">Streptomyces lavendofoliae</name>
    <dbReference type="NCBI Taxonomy" id="67314"/>
    <lineage>
        <taxon>Bacteria</taxon>
        <taxon>Bacillati</taxon>
        <taxon>Actinomycetota</taxon>
        <taxon>Actinomycetes</taxon>
        <taxon>Kitasatosporales</taxon>
        <taxon>Streptomycetaceae</taxon>
        <taxon>Streptomyces</taxon>
    </lineage>
</organism>
<evidence type="ECO:0000313" key="3">
    <source>
        <dbReference type="Proteomes" id="UP000636661"/>
    </source>
</evidence>
<accession>A0A918I223</accession>
<comment type="caution">
    <text evidence="2">The sequence shown here is derived from an EMBL/GenBank/DDBJ whole genome shotgun (WGS) entry which is preliminary data.</text>
</comment>
<reference evidence="2" key="1">
    <citation type="journal article" date="2014" name="Int. J. Syst. Evol. Microbiol.">
        <title>Complete genome sequence of Corynebacterium casei LMG S-19264T (=DSM 44701T), isolated from a smear-ripened cheese.</title>
        <authorList>
            <consortium name="US DOE Joint Genome Institute (JGI-PGF)"/>
            <person name="Walter F."/>
            <person name="Albersmeier A."/>
            <person name="Kalinowski J."/>
            <person name="Ruckert C."/>
        </authorList>
    </citation>
    <scope>NUCLEOTIDE SEQUENCE</scope>
    <source>
        <strain evidence="2">JCM 4391</strain>
    </source>
</reference>
<dbReference type="AlphaFoldDB" id="A0A918I223"/>
<dbReference type="EMBL" id="BMTP01000012">
    <property type="protein sequence ID" value="GGU52320.1"/>
    <property type="molecule type" value="Genomic_DNA"/>
</dbReference>
<evidence type="ECO:0000313" key="2">
    <source>
        <dbReference type="EMBL" id="GGU52320.1"/>
    </source>
</evidence>